<name>A0ACD5BIY7_9PSEU</name>
<proteinExistence type="predicted"/>
<evidence type="ECO:0000313" key="2">
    <source>
        <dbReference type="Proteomes" id="UP001456344"/>
    </source>
</evidence>
<dbReference type="EMBL" id="CP150484">
    <property type="protein sequence ID" value="WYW19414.1"/>
    <property type="molecule type" value="Genomic_DNA"/>
</dbReference>
<organism evidence="1 2">
    <name type="scientific">Amycolatopsis coloradensis</name>
    <dbReference type="NCBI Taxonomy" id="76021"/>
    <lineage>
        <taxon>Bacteria</taxon>
        <taxon>Bacillati</taxon>
        <taxon>Actinomycetota</taxon>
        <taxon>Actinomycetes</taxon>
        <taxon>Pseudonocardiales</taxon>
        <taxon>Pseudonocardiaceae</taxon>
        <taxon>Amycolatopsis</taxon>
    </lineage>
</organism>
<keyword evidence="2" id="KW-1185">Reference proteome</keyword>
<reference evidence="1" key="1">
    <citation type="submission" date="2023-10" db="EMBL/GenBank/DDBJ databases">
        <title>Whole genome sequencing of actinobacterial strain Amycolatopsis sp. (BCA-696) identifies the underlying plant growth-promoting genes.</title>
        <authorList>
            <person name="Gandham P."/>
            <person name="Vadla N."/>
            <person name="Saji A."/>
            <person name="Srinivas V."/>
            <person name="Ruperao P."/>
            <person name="Selvanayagam S."/>
            <person name="Saxena R.K."/>
            <person name="Rathore A."/>
            <person name="Gopalakrishnan S."/>
            <person name="Thakur V."/>
        </authorList>
    </citation>
    <scope>NUCLEOTIDE SEQUENCE</scope>
    <source>
        <strain evidence="1">BCA-696</strain>
    </source>
</reference>
<protein>
    <submittedName>
        <fullName evidence="1">Uncharacterized protein</fullName>
    </submittedName>
</protein>
<evidence type="ECO:0000313" key="1">
    <source>
        <dbReference type="EMBL" id="WYW19414.1"/>
    </source>
</evidence>
<sequence length="78" mass="8649">MRPDRVVQLRWASKTVAIGDVDDQPETLSYSGISLVRRHGDHVVDEVWLPVGEEPTFADDEALITALRTAWSWSSAAA</sequence>
<accession>A0ACD5BIY7</accession>
<gene>
    <name evidence="1" type="ORF">LCL61_28105</name>
</gene>
<dbReference type="Proteomes" id="UP001456344">
    <property type="component" value="Chromosome"/>
</dbReference>